<accession>A0A7K3WXC8</accession>
<dbReference type="EMBL" id="JAAGVY010000057">
    <property type="protein sequence ID" value="NEN25512.1"/>
    <property type="molecule type" value="Genomic_DNA"/>
</dbReference>
<protein>
    <submittedName>
        <fullName evidence="1">Uncharacterized protein</fullName>
    </submittedName>
</protein>
<gene>
    <name evidence="1" type="ORF">G3O08_18630</name>
</gene>
<name>A0A7K3WXC8_9FLAO</name>
<evidence type="ECO:0000313" key="1">
    <source>
        <dbReference type="EMBL" id="NEN25512.1"/>
    </source>
</evidence>
<sequence length="110" mass="12522">MMTKTNKYGHIKSMKDLENEILRLKIKKNIIKEELGNNVVEFKESLRPINLIKEALGIAGSGSRKHELLEDNDNIFSNGQIFTYLKYLALTVSTVKGGASLVKKVKRLFR</sequence>
<reference evidence="1 2" key="1">
    <citation type="submission" date="2020-02" db="EMBL/GenBank/DDBJ databases">
        <title>Out from the shadows clarifying the taxonomy of the family Cryomorphaceae and related taxa by utilizing the GTDB taxonomic framework.</title>
        <authorList>
            <person name="Bowman J.P."/>
        </authorList>
    </citation>
    <scope>NUCLEOTIDE SEQUENCE [LARGE SCALE GENOMIC DNA]</scope>
    <source>
        <strain evidence="1 2">QSSC 1-22</strain>
    </source>
</reference>
<proteinExistence type="predicted"/>
<dbReference type="Proteomes" id="UP000486602">
    <property type="component" value="Unassembled WGS sequence"/>
</dbReference>
<dbReference type="AlphaFoldDB" id="A0A7K3WXC8"/>
<evidence type="ECO:0000313" key="2">
    <source>
        <dbReference type="Proteomes" id="UP000486602"/>
    </source>
</evidence>
<comment type="caution">
    <text evidence="1">The sequence shown here is derived from an EMBL/GenBank/DDBJ whole genome shotgun (WGS) entry which is preliminary data.</text>
</comment>
<keyword evidence="2" id="KW-1185">Reference proteome</keyword>
<dbReference type="RefSeq" id="WP_163286968.1">
    <property type="nucleotide sequence ID" value="NZ_JAAGVY010000057.1"/>
</dbReference>
<organism evidence="1 2">
    <name type="scientific">Cryomorpha ignava</name>
    <dbReference type="NCBI Taxonomy" id="101383"/>
    <lineage>
        <taxon>Bacteria</taxon>
        <taxon>Pseudomonadati</taxon>
        <taxon>Bacteroidota</taxon>
        <taxon>Flavobacteriia</taxon>
        <taxon>Flavobacteriales</taxon>
        <taxon>Cryomorphaceae</taxon>
        <taxon>Cryomorpha</taxon>
    </lineage>
</organism>